<evidence type="ECO:0000256" key="1">
    <source>
        <dbReference type="SAM" id="MobiDB-lite"/>
    </source>
</evidence>
<comment type="caution">
    <text evidence="2">The sequence shown here is derived from an EMBL/GenBank/DDBJ whole genome shotgun (WGS) entry which is preliminary data.</text>
</comment>
<reference evidence="2 3" key="1">
    <citation type="submission" date="2019-08" db="EMBL/GenBank/DDBJ databases">
        <authorList>
            <person name="Wang G."/>
            <person name="Xu Z."/>
        </authorList>
    </citation>
    <scope>NUCLEOTIDE SEQUENCE [LARGE SCALE GENOMIC DNA]</scope>
    <source>
        <strain evidence="2 3">ZX</strain>
    </source>
</reference>
<organism evidence="2 3">
    <name type="scientific">Sphingomonas montanisoli</name>
    <dbReference type="NCBI Taxonomy" id="2606412"/>
    <lineage>
        <taxon>Bacteria</taxon>
        <taxon>Pseudomonadati</taxon>
        <taxon>Pseudomonadota</taxon>
        <taxon>Alphaproteobacteria</taxon>
        <taxon>Sphingomonadales</taxon>
        <taxon>Sphingomonadaceae</taxon>
        <taxon>Sphingomonas</taxon>
    </lineage>
</organism>
<sequence length="274" mass="29834">MNDMTKLKKAGLAPTVGEILNESDEDRGARERAAAATNAPTAFDEIRQEIEDLYENAKQYLDGEGIQTEEQAADVGKLRDMIRDAAKRADGHRKDEAAPFDAGKAEVQARYNPLIQKDRGKTDLAIAACNDALKPYLHRVEREQQAAAAKARAEADALAREARQHAAIAADSGDLSKREAADAVLGEAKNAAKHANRMEQAKPQAAGLKKAIGMKSVYRPEFIDPAAALAHYRQTRPAALKEWLIEQARADIRAGHKTPDAIPGFKVIEDRVPA</sequence>
<accession>A0A5D9C2X5</accession>
<feature type="region of interest" description="Disordered" evidence="1">
    <location>
        <begin position="17"/>
        <end position="38"/>
    </location>
</feature>
<dbReference type="Proteomes" id="UP000322077">
    <property type="component" value="Unassembled WGS sequence"/>
</dbReference>
<evidence type="ECO:0000313" key="2">
    <source>
        <dbReference type="EMBL" id="TZG25622.1"/>
    </source>
</evidence>
<dbReference type="EMBL" id="VTOU01000003">
    <property type="protein sequence ID" value="TZG25622.1"/>
    <property type="molecule type" value="Genomic_DNA"/>
</dbReference>
<keyword evidence="3" id="KW-1185">Reference proteome</keyword>
<dbReference type="AlphaFoldDB" id="A0A5D9C2X5"/>
<proteinExistence type="predicted"/>
<evidence type="ECO:0000313" key="3">
    <source>
        <dbReference type="Proteomes" id="UP000322077"/>
    </source>
</evidence>
<protein>
    <submittedName>
        <fullName evidence="2">Uncharacterized protein</fullName>
    </submittedName>
</protein>
<dbReference type="RefSeq" id="WP_149522430.1">
    <property type="nucleotide sequence ID" value="NZ_VTOU01000003.1"/>
</dbReference>
<gene>
    <name evidence="2" type="ORF">FYJ91_11390</name>
</gene>
<name>A0A5D9C2X5_9SPHN</name>